<comment type="similarity">
    <text evidence="1">Belongs to the PhzF family.</text>
</comment>
<dbReference type="EMBL" id="CP014060">
    <property type="protein sequence ID" value="AMG38745.1"/>
    <property type="molecule type" value="Genomic_DNA"/>
</dbReference>
<sequence>MTDLPSLRAPAEPAASTAALLRVFVDPTQATQGGNPVPLVLDARGMAAADMQALAARHGHESSFVVPADRDGHLCRLRFFVPGHEMEMCGHATVGTLWALRQWGRWRTPAARVQTLSGSVDIEWDEARDRAWVSQPAVATSALTPDQCRAIAAVLRIDPGLPGLHMVNASTSRVKTLVRLPDAAALDALAPDFDAMRGLCEAIGSTGLYPYALGADGASARQFPKASGYPEDAATGIAAAALWGYLDKTGAIPPGQVYTVRQGVAMGSPSAIQLRARGDGAGCWLSGVTQWMT</sequence>
<dbReference type="Pfam" id="PF02567">
    <property type="entry name" value="PhzC-PhzF"/>
    <property type="match status" value="1"/>
</dbReference>
<evidence type="ECO:0000256" key="1">
    <source>
        <dbReference type="ARBA" id="ARBA00008270"/>
    </source>
</evidence>
<dbReference type="GO" id="GO:0005737">
    <property type="term" value="C:cytoplasm"/>
    <property type="evidence" value="ECO:0007669"/>
    <property type="project" value="TreeGrafter"/>
</dbReference>
<name>A0A0X8P2M9_ALCXX</name>
<evidence type="ECO:0000313" key="5">
    <source>
        <dbReference type="Proteomes" id="UP000060602"/>
    </source>
</evidence>
<protein>
    <submittedName>
        <fullName evidence="4">PhzF family phenazine biosynthesis protein</fullName>
    </submittedName>
</protein>
<dbReference type="PANTHER" id="PTHR13774">
    <property type="entry name" value="PHENAZINE BIOSYNTHESIS PROTEIN"/>
    <property type="match status" value="1"/>
</dbReference>
<dbReference type="AlphaFoldDB" id="A0A0X8P2M9"/>
<gene>
    <name evidence="4" type="ORF">AL504_23580</name>
</gene>
<dbReference type="SUPFAM" id="SSF54506">
    <property type="entry name" value="Diaminopimelate epimerase-like"/>
    <property type="match status" value="1"/>
</dbReference>
<evidence type="ECO:0000256" key="3">
    <source>
        <dbReference type="PIRSR" id="PIRSR016184-1"/>
    </source>
</evidence>
<accession>A0A0X8P2M9</accession>
<reference evidence="5" key="1">
    <citation type="submission" date="2015-12" db="EMBL/GenBank/DDBJ databases">
        <title>FDA dAtabase for Regulatory Grade micrObial Sequences (FDA-ARGOS): Supporting development and validation of Infectious Disease Dx tests.</title>
        <authorList>
            <person name="Case J."/>
            <person name="Tallon L."/>
            <person name="Sadzewicz L."/>
            <person name="Sengamalay N."/>
            <person name="Ott S."/>
            <person name="Godinez A."/>
            <person name="Nagaraj S."/>
            <person name="Nadendla S."/>
            <person name="Sichtig H."/>
        </authorList>
    </citation>
    <scope>NUCLEOTIDE SEQUENCE [LARGE SCALE GENOMIC DNA]</scope>
    <source>
        <strain evidence="5">FDAARGOS_147</strain>
    </source>
</reference>
<keyword evidence="2" id="KW-0413">Isomerase</keyword>
<evidence type="ECO:0000256" key="2">
    <source>
        <dbReference type="ARBA" id="ARBA00023235"/>
    </source>
</evidence>
<evidence type="ECO:0000313" key="4">
    <source>
        <dbReference type="EMBL" id="AMG38745.1"/>
    </source>
</evidence>
<dbReference type="Proteomes" id="UP000060602">
    <property type="component" value="Chromosome"/>
</dbReference>
<organism evidence="4 5">
    <name type="scientific">Alcaligenes xylosoxydans xylosoxydans</name>
    <name type="common">Achromobacter xylosoxidans</name>
    <dbReference type="NCBI Taxonomy" id="85698"/>
    <lineage>
        <taxon>Bacteria</taxon>
        <taxon>Pseudomonadati</taxon>
        <taxon>Pseudomonadota</taxon>
        <taxon>Betaproteobacteria</taxon>
        <taxon>Burkholderiales</taxon>
        <taxon>Alcaligenaceae</taxon>
        <taxon>Achromobacter</taxon>
    </lineage>
</organism>
<dbReference type="PIRSF" id="PIRSF016184">
    <property type="entry name" value="PhzC_PhzF"/>
    <property type="match status" value="1"/>
</dbReference>
<dbReference type="Gene3D" id="3.10.310.10">
    <property type="entry name" value="Diaminopimelate Epimerase, Chain A, domain 1"/>
    <property type="match status" value="2"/>
</dbReference>
<dbReference type="NCBIfam" id="TIGR00654">
    <property type="entry name" value="PhzF_family"/>
    <property type="match status" value="1"/>
</dbReference>
<feature type="active site" evidence="3">
    <location>
        <position position="61"/>
    </location>
</feature>
<dbReference type="GO" id="GO:0016853">
    <property type="term" value="F:isomerase activity"/>
    <property type="evidence" value="ECO:0007669"/>
    <property type="project" value="UniProtKB-KW"/>
</dbReference>
<dbReference type="PANTHER" id="PTHR13774:SF39">
    <property type="entry name" value="BIOSYNTHESIS PROTEIN, PUTATIVE-RELATED"/>
    <property type="match status" value="1"/>
</dbReference>
<proteinExistence type="inferred from homology"/>
<dbReference type="RefSeq" id="WP_061073370.1">
    <property type="nucleotide sequence ID" value="NZ_CP014060.2"/>
</dbReference>
<dbReference type="InterPro" id="IPR003719">
    <property type="entry name" value="Phenazine_PhzF-like"/>
</dbReference>